<name>A0AAE6IA20_CLOSG</name>
<dbReference type="Proteomes" id="UP000962161">
    <property type="component" value="Plasmid unnamed1"/>
</dbReference>
<organism evidence="2 3">
    <name type="scientific">Clostridium sporogenes</name>
    <dbReference type="NCBI Taxonomy" id="1509"/>
    <lineage>
        <taxon>Bacteria</taxon>
        <taxon>Bacillati</taxon>
        <taxon>Bacillota</taxon>
        <taxon>Clostridia</taxon>
        <taxon>Eubacteriales</taxon>
        <taxon>Clostridiaceae</taxon>
        <taxon>Clostridium</taxon>
    </lineage>
</organism>
<keyword evidence="1" id="KW-0472">Membrane</keyword>
<sequence>MKGENSVMKMKSIMKSIIQMVCVITITMIFTQNTSTVLNKINPNYVLIYRCIISIPIGFLIWETYSICRGMKLLKKTVIEKREKSTQQLFYKIKSSIPTLNDEEILKIIKQATK</sequence>
<dbReference type="AlphaFoldDB" id="A0AAE6IA20"/>
<geneLocation type="plasmid" evidence="2 3">
    <name>unnamed1</name>
</geneLocation>
<keyword evidence="1" id="KW-1133">Transmembrane helix</keyword>
<evidence type="ECO:0000313" key="3">
    <source>
        <dbReference type="Proteomes" id="UP000962161"/>
    </source>
</evidence>
<accession>A0AAE6IA20</accession>
<feature type="transmembrane region" description="Helical" evidence="1">
    <location>
        <begin position="12"/>
        <end position="31"/>
    </location>
</feature>
<keyword evidence="1" id="KW-0812">Transmembrane</keyword>
<gene>
    <name evidence="2" type="ORF">CGS26_19750</name>
</gene>
<reference evidence="2" key="1">
    <citation type="submission" date="2017-07" db="EMBL/GenBank/DDBJ databases">
        <title>Genome sequencing of BoNT-producing clostridia.</title>
        <authorList>
            <person name="Williamson C."/>
        </authorList>
    </citation>
    <scope>NUCLEOTIDE SEQUENCE</scope>
    <source>
        <strain evidence="2">AM553</strain>
        <plasmid evidence="2">unnamed1</plasmid>
    </source>
</reference>
<dbReference type="EMBL" id="CP022406">
    <property type="protein sequence ID" value="QDY34540.1"/>
    <property type="molecule type" value="Genomic_DNA"/>
</dbReference>
<proteinExistence type="predicted"/>
<keyword evidence="2" id="KW-0614">Plasmid</keyword>
<evidence type="ECO:0000256" key="1">
    <source>
        <dbReference type="SAM" id="Phobius"/>
    </source>
</evidence>
<evidence type="ECO:0000313" key="2">
    <source>
        <dbReference type="EMBL" id="QDY34540.1"/>
    </source>
</evidence>
<feature type="transmembrane region" description="Helical" evidence="1">
    <location>
        <begin position="43"/>
        <end position="62"/>
    </location>
</feature>
<protein>
    <submittedName>
        <fullName evidence="2">Uncharacterized protein</fullName>
    </submittedName>
</protein>